<comment type="caution">
    <text evidence="1">The sequence shown here is derived from an EMBL/GenBank/DDBJ whole genome shotgun (WGS) entry which is preliminary data.</text>
</comment>
<keyword evidence="2" id="KW-1185">Reference proteome</keyword>
<organism evidence="1 2">
    <name type="scientific">Trichinella pseudospiralis</name>
    <name type="common">Parasitic roundworm</name>
    <dbReference type="NCBI Taxonomy" id="6337"/>
    <lineage>
        <taxon>Eukaryota</taxon>
        <taxon>Metazoa</taxon>
        <taxon>Ecdysozoa</taxon>
        <taxon>Nematoda</taxon>
        <taxon>Enoplea</taxon>
        <taxon>Dorylaimia</taxon>
        <taxon>Trichinellida</taxon>
        <taxon>Trichinellidae</taxon>
        <taxon>Trichinella</taxon>
    </lineage>
</organism>
<accession>A0A0V1FYT5</accession>
<reference evidence="1 2" key="1">
    <citation type="submission" date="2015-01" db="EMBL/GenBank/DDBJ databases">
        <title>Evolution of Trichinella species and genotypes.</title>
        <authorList>
            <person name="Korhonen P.K."/>
            <person name="Edoardo P."/>
            <person name="Giuseppe L.R."/>
            <person name="Gasser R.B."/>
        </authorList>
    </citation>
    <scope>NUCLEOTIDE SEQUENCE [LARGE SCALE GENOMIC DNA]</scope>
    <source>
        <strain evidence="1">ISS470</strain>
    </source>
</reference>
<dbReference type="AlphaFoldDB" id="A0A0V1FYT5"/>
<evidence type="ECO:0000313" key="1">
    <source>
        <dbReference type="EMBL" id="KRY91165.1"/>
    </source>
</evidence>
<dbReference type="Proteomes" id="UP000054995">
    <property type="component" value="Unassembled WGS sequence"/>
</dbReference>
<name>A0A0V1FYT5_TRIPS</name>
<dbReference type="EMBL" id="JYDT01000015">
    <property type="protein sequence ID" value="KRY91165.1"/>
    <property type="molecule type" value="Genomic_DNA"/>
</dbReference>
<protein>
    <submittedName>
        <fullName evidence="1">Uncharacterized protein</fullName>
    </submittedName>
</protein>
<sequence length="70" mass="7685">MRTTQFHRPNGMFCILEKSSPSMVEKGSTEAASSVLDFLTASSRHVVIEIDTRALVAILSPVKKLACTFE</sequence>
<gene>
    <name evidence="1" type="ORF">T4D_4504</name>
</gene>
<proteinExistence type="predicted"/>
<evidence type="ECO:0000313" key="2">
    <source>
        <dbReference type="Proteomes" id="UP000054995"/>
    </source>
</evidence>